<evidence type="ECO:0008006" key="9">
    <source>
        <dbReference type="Google" id="ProtNLM"/>
    </source>
</evidence>
<comment type="caution">
    <text evidence="7">The sequence shown here is derived from an EMBL/GenBank/DDBJ whole genome shotgun (WGS) entry which is preliminary data.</text>
</comment>
<organism evidence="7 8">
    <name type="scientific">Thermocladium modestius</name>
    <dbReference type="NCBI Taxonomy" id="62609"/>
    <lineage>
        <taxon>Archaea</taxon>
        <taxon>Thermoproteota</taxon>
        <taxon>Thermoprotei</taxon>
        <taxon>Thermoproteales</taxon>
        <taxon>Thermoproteaceae</taxon>
        <taxon>Thermocladium</taxon>
    </lineage>
</organism>
<dbReference type="GO" id="GO:0034755">
    <property type="term" value="P:iron ion transmembrane transport"/>
    <property type="evidence" value="ECO:0007669"/>
    <property type="project" value="TreeGrafter"/>
</dbReference>
<evidence type="ECO:0000256" key="4">
    <source>
        <dbReference type="ARBA" id="ARBA00022989"/>
    </source>
</evidence>
<keyword evidence="3 6" id="KW-0812">Transmembrane</keyword>
<feature type="transmembrane region" description="Helical" evidence="6">
    <location>
        <begin position="28"/>
        <end position="46"/>
    </location>
</feature>
<dbReference type="InterPro" id="IPR001046">
    <property type="entry name" value="NRAMP_fam"/>
</dbReference>
<evidence type="ECO:0000256" key="1">
    <source>
        <dbReference type="ARBA" id="ARBA00004141"/>
    </source>
</evidence>
<dbReference type="PANTHER" id="PTHR11706:SF33">
    <property type="entry name" value="NATURAL RESISTANCE-ASSOCIATED MACROPHAGE PROTEIN 2"/>
    <property type="match status" value="1"/>
</dbReference>
<evidence type="ECO:0000313" key="7">
    <source>
        <dbReference type="EMBL" id="GGP21580.1"/>
    </source>
</evidence>
<evidence type="ECO:0000256" key="2">
    <source>
        <dbReference type="ARBA" id="ARBA00022448"/>
    </source>
</evidence>
<dbReference type="GO" id="GO:0005384">
    <property type="term" value="F:manganese ion transmembrane transporter activity"/>
    <property type="evidence" value="ECO:0007669"/>
    <property type="project" value="TreeGrafter"/>
</dbReference>
<keyword evidence="4 6" id="KW-1133">Transmembrane helix</keyword>
<evidence type="ECO:0000256" key="6">
    <source>
        <dbReference type="SAM" id="Phobius"/>
    </source>
</evidence>
<reference evidence="7" key="2">
    <citation type="submission" date="2020-09" db="EMBL/GenBank/DDBJ databases">
        <authorList>
            <person name="Sun Q."/>
            <person name="Ohkuma M."/>
        </authorList>
    </citation>
    <scope>NUCLEOTIDE SEQUENCE</scope>
    <source>
        <strain evidence="7">JCM 10088</strain>
    </source>
</reference>
<name>A0A830GXB7_9CREN</name>
<dbReference type="EMBL" id="BMNL01000003">
    <property type="protein sequence ID" value="GGP21580.1"/>
    <property type="molecule type" value="Genomic_DNA"/>
</dbReference>
<feature type="transmembrane region" description="Helical" evidence="6">
    <location>
        <begin position="261"/>
        <end position="287"/>
    </location>
</feature>
<feature type="transmembrane region" description="Helical" evidence="6">
    <location>
        <begin position="299"/>
        <end position="316"/>
    </location>
</feature>
<sequence length="383" mass="41442">MFGPAWLVMMADIDVASIVTGLQSGATWGYRMIFIMIILTIPLFVIQDAAGRLGTVGGKGLGEAIRIRYSGKTAAILSIPMAVSDFLEYVAEYAGISIGIMLLGLPLIPLLLLIYVFHAVVVLSRNYRKAEIIMLPISFVLAASIAASAVLFKPNPSLVLSGLSPLQPYGNPSFDYLLAANIGAVIMPWMLYFHSGADSRKKLKTSDLRAERLETLIGAIASEVLMAMIVIDGIHLRNVNDFLNIDELSHALAPFGSAAPFLLAMGFLAAGFLALVVISMASAWGVLEAVGRTSRRAFLSVYLMESLPALVLVILYSNYVELMLDLMVLYTIIIIPSLYVLGRLVTDPNIMKGLTYKPWESAMYWAMTAVIIIGGIAGLISMI</sequence>
<dbReference type="GO" id="GO:0005886">
    <property type="term" value="C:plasma membrane"/>
    <property type="evidence" value="ECO:0007669"/>
    <property type="project" value="TreeGrafter"/>
</dbReference>
<dbReference type="Proteomes" id="UP000610960">
    <property type="component" value="Unassembled WGS sequence"/>
</dbReference>
<dbReference type="Pfam" id="PF01566">
    <property type="entry name" value="Nramp"/>
    <property type="match status" value="1"/>
</dbReference>
<gene>
    <name evidence="7" type="ORF">GCM10007981_13970</name>
</gene>
<keyword evidence="8" id="KW-1185">Reference proteome</keyword>
<feature type="transmembrane region" description="Helical" evidence="6">
    <location>
        <begin position="132"/>
        <end position="153"/>
    </location>
</feature>
<keyword evidence="5 6" id="KW-0472">Membrane</keyword>
<evidence type="ECO:0000256" key="3">
    <source>
        <dbReference type="ARBA" id="ARBA00022692"/>
    </source>
</evidence>
<comment type="subcellular location">
    <subcellularLocation>
        <location evidence="1">Membrane</location>
        <topology evidence="1">Multi-pass membrane protein</topology>
    </subcellularLocation>
</comment>
<evidence type="ECO:0000313" key="8">
    <source>
        <dbReference type="Proteomes" id="UP000610960"/>
    </source>
</evidence>
<feature type="transmembrane region" description="Helical" evidence="6">
    <location>
        <begin position="322"/>
        <end position="341"/>
    </location>
</feature>
<dbReference type="PANTHER" id="PTHR11706">
    <property type="entry name" value="SOLUTE CARRIER PROTEIN FAMILY 11 MEMBER"/>
    <property type="match status" value="1"/>
</dbReference>
<feature type="transmembrane region" description="Helical" evidence="6">
    <location>
        <begin position="362"/>
        <end position="382"/>
    </location>
</feature>
<reference evidence="7" key="1">
    <citation type="journal article" date="2014" name="Int. J. Syst. Evol. Microbiol.">
        <title>Complete genome sequence of Corynebacterium casei LMG S-19264T (=DSM 44701T), isolated from a smear-ripened cheese.</title>
        <authorList>
            <consortium name="US DOE Joint Genome Institute (JGI-PGF)"/>
            <person name="Walter F."/>
            <person name="Albersmeier A."/>
            <person name="Kalinowski J."/>
            <person name="Ruckert C."/>
        </authorList>
    </citation>
    <scope>NUCLEOTIDE SEQUENCE</scope>
    <source>
        <strain evidence="7">JCM 10088</strain>
    </source>
</reference>
<feature type="transmembrane region" description="Helical" evidence="6">
    <location>
        <begin position="213"/>
        <end position="231"/>
    </location>
</feature>
<evidence type="ECO:0000256" key="5">
    <source>
        <dbReference type="ARBA" id="ARBA00023136"/>
    </source>
</evidence>
<dbReference type="AlphaFoldDB" id="A0A830GXB7"/>
<proteinExistence type="predicted"/>
<accession>A0A830GXB7</accession>
<dbReference type="GO" id="GO:0015086">
    <property type="term" value="F:cadmium ion transmembrane transporter activity"/>
    <property type="evidence" value="ECO:0007669"/>
    <property type="project" value="TreeGrafter"/>
</dbReference>
<feature type="transmembrane region" description="Helical" evidence="6">
    <location>
        <begin position="93"/>
        <end position="120"/>
    </location>
</feature>
<feature type="transmembrane region" description="Helical" evidence="6">
    <location>
        <begin position="173"/>
        <end position="192"/>
    </location>
</feature>
<keyword evidence="2" id="KW-0813">Transport</keyword>
<protein>
    <recommendedName>
        <fullName evidence="9">Divalent metal cation transporter</fullName>
    </recommendedName>
</protein>